<evidence type="ECO:0000313" key="2">
    <source>
        <dbReference type="EMBL" id="MCC2119993.1"/>
    </source>
</evidence>
<dbReference type="NCBIfam" id="TIGR04416">
    <property type="entry name" value="group_II_RT_mat"/>
    <property type="match status" value="1"/>
</dbReference>
<comment type="caution">
    <text evidence="2">The sequence shown here is derived from an EMBL/GenBank/DDBJ whole genome shotgun (WGS) entry which is preliminary data.</text>
</comment>
<dbReference type="InterPro" id="IPR000477">
    <property type="entry name" value="RT_dom"/>
</dbReference>
<dbReference type="PROSITE" id="PS50878">
    <property type="entry name" value="RT_POL"/>
    <property type="match status" value="1"/>
</dbReference>
<reference evidence="2 3" key="1">
    <citation type="submission" date="2021-10" db="EMBL/GenBank/DDBJ databases">
        <title>Anaerobic single-cell dispensing facilitates the cultivation of human gut bacteria.</title>
        <authorList>
            <person name="Afrizal A."/>
        </authorList>
    </citation>
    <scope>NUCLEOTIDE SEQUENCE [LARGE SCALE GENOMIC DNA]</scope>
    <source>
        <strain evidence="2 3">CLA-AA-H273</strain>
    </source>
</reference>
<feature type="domain" description="Reverse transcriptase" evidence="1">
    <location>
        <begin position="90"/>
        <end position="356"/>
    </location>
</feature>
<keyword evidence="2" id="KW-0548">Nucleotidyltransferase</keyword>
<dbReference type="Proteomes" id="UP001197795">
    <property type="component" value="Unassembled WGS sequence"/>
</dbReference>
<keyword evidence="2" id="KW-0808">Transferase</keyword>
<dbReference type="EC" id="2.7.7.49" evidence="2"/>
<dbReference type="Gene3D" id="1.10.30.50">
    <property type="match status" value="1"/>
</dbReference>
<proteinExistence type="predicted"/>
<dbReference type="InterPro" id="IPR043502">
    <property type="entry name" value="DNA/RNA_pol_sf"/>
</dbReference>
<evidence type="ECO:0000313" key="3">
    <source>
        <dbReference type="Proteomes" id="UP001197795"/>
    </source>
</evidence>
<dbReference type="InterPro" id="IPR030931">
    <property type="entry name" value="Group_II_RT_mat"/>
</dbReference>
<keyword evidence="2" id="KW-0695">RNA-directed DNA polymerase</keyword>
<gene>
    <name evidence="2" type="primary">ltrA</name>
    <name evidence="2" type="ORF">LKD75_10405</name>
</gene>
<name>A0AAE3A2K5_9FIRM</name>
<dbReference type="EMBL" id="JAJEPV010000023">
    <property type="protein sequence ID" value="MCC2119993.1"/>
    <property type="molecule type" value="Genomic_DNA"/>
</dbReference>
<dbReference type="CDD" id="cd01651">
    <property type="entry name" value="RT_G2_intron"/>
    <property type="match status" value="1"/>
</dbReference>
<evidence type="ECO:0000259" key="1">
    <source>
        <dbReference type="PROSITE" id="PS50878"/>
    </source>
</evidence>
<dbReference type="PANTHER" id="PTHR34047">
    <property type="entry name" value="NUCLEAR INTRON MATURASE 1, MITOCHONDRIAL-RELATED"/>
    <property type="match status" value="1"/>
</dbReference>
<organism evidence="2 3">
    <name type="scientific">Waltera acetigignens</name>
    <dbReference type="NCBI Taxonomy" id="2981769"/>
    <lineage>
        <taxon>Bacteria</taxon>
        <taxon>Bacillati</taxon>
        <taxon>Bacillota</taxon>
        <taxon>Clostridia</taxon>
        <taxon>Lachnospirales</taxon>
        <taxon>Lachnospiraceae</taxon>
        <taxon>Waltera</taxon>
    </lineage>
</organism>
<dbReference type="GO" id="GO:0003964">
    <property type="term" value="F:RNA-directed DNA polymerase activity"/>
    <property type="evidence" value="ECO:0007669"/>
    <property type="project" value="UniProtKB-KW"/>
</dbReference>
<dbReference type="InterPro" id="IPR003615">
    <property type="entry name" value="HNH_nuc"/>
</dbReference>
<dbReference type="AlphaFoldDB" id="A0AAE3A2K5"/>
<dbReference type="SUPFAM" id="SSF56672">
    <property type="entry name" value="DNA/RNA polymerases"/>
    <property type="match status" value="1"/>
</dbReference>
<accession>A0AAE3A2K5</accession>
<dbReference type="RefSeq" id="WP_227733413.1">
    <property type="nucleotide sequence ID" value="NZ_JAJEPV010000023.1"/>
</dbReference>
<sequence>MPVLTSERREKKQGKIRNSEYYGMESIFDTLYAESRNGKTFNHLMAIIESEENIKLAYRTIKRNHGSKTPGVDKKTIRNLAKLNEDEYVRLVKKKFSNYHPRPVRREEIPKDNGKTRPLGIPAISDRIVQQCILQVMEPICEAKFSENSNGFRPNRSAETAIAQCCRLIQVQHLYHVVDLDIKGFFDNINHTKLIRQIWSLGIRDKKLLCIIKQMLKAPVILPNGEKIYPTKGTPQGGILSPLLANIVLNELDWWIASQWENMPTRTEFTIRQNRAGAEIKSHVYRALRRSNLKEMHSVRYADDFKIFCSSHTDAVKAYHATAKWLKDRLGLDISPEKSRIVNLKRQYSEFLGFKLKVQKRSNKYVVKSHMCDKAYKKVQKKLTEEVKKLEHSADDKAQFMQLMTYNAVVAGIHQYYCIATAASEDFGKLAYGVKKQMHNRLRNDLTRKGELKKGYIKEKYGKSSQLRFLHGRPVVPIGYVQSRNAQHKRKSVNKYTPEGRELIHKNLNIDTKTMLWLMRNPVQGRSIEYADNRISLYAAQHGKCAVTGSIMEAHDIHCHHKRPAAKGGTDEYGNLVLISAPVHKLIHASDMATIKFYLNLLNLDSTQILKLNKFREMAEMSLID</sequence>
<dbReference type="CDD" id="cd00085">
    <property type="entry name" value="HNHc"/>
    <property type="match status" value="1"/>
</dbReference>
<dbReference type="PANTHER" id="PTHR34047:SF8">
    <property type="entry name" value="PROTEIN YKFC"/>
    <property type="match status" value="1"/>
</dbReference>
<dbReference type="Pfam" id="PF00078">
    <property type="entry name" value="RVT_1"/>
    <property type="match status" value="1"/>
</dbReference>
<dbReference type="InterPro" id="IPR051083">
    <property type="entry name" value="GrpII_Intron_Splice-Mob/Def"/>
</dbReference>
<protein>
    <submittedName>
        <fullName evidence="2">Group II intron reverse transcriptase/maturase</fullName>
        <ecNumber evidence="2">2.7.7.49</ecNumber>
    </submittedName>
</protein>
<keyword evidence="3" id="KW-1185">Reference proteome</keyword>